<dbReference type="Proteomes" id="UP001595748">
    <property type="component" value="Unassembled WGS sequence"/>
</dbReference>
<accession>A0ABV8A1Z4</accession>
<proteinExistence type="predicted"/>
<evidence type="ECO:0000313" key="2">
    <source>
        <dbReference type="Proteomes" id="UP001595748"/>
    </source>
</evidence>
<sequence>MTAAQELQRLLTVEERARRAELETQVRVGAAAAVLAGRALTAIRDEGLYRDEFTTFEAYTLERFGMSRQRAYQLIDYAEAAHEFEARGLTIPPERITRALGGVVPDDYQIVLDVTKAMTGKDKPSSADVAAVAEVARDMAAGMQVEHPQTREPTSYAALPPAERGPALQQAVQRKAQDRREFQGTDDVKPWDWLDGLRQSGSDVQVLGTADGWQVVVIDRSTGEQREGPRRKNQWDAIKAARTVLEGELNHDD</sequence>
<protein>
    <submittedName>
        <fullName evidence="1">Uncharacterized protein</fullName>
    </submittedName>
</protein>
<comment type="caution">
    <text evidence="1">The sequence shown here is derived from an EMBL/GenBank/DDBJ whole genome shotgun (WGS) entry which is preliminary data.</text>
</comment>
<organism evidence="1 2">
    <name type="scientific">Deinococcus antarcticus</name>
    <dbReference type="NCBI Taxonomy" id="1298767"/>
    <lineage>
        <taxon>Bacteria</taxon>
        <taxon>Thermotogati</taxon>
        <taxon>Deinococcota</taxon>
        <taxon>Deinococci</taxon>
        <taxon>Deinococcales</taxon>
        <taxon>Deinococcaceae</taxon>
        <taxon>Deinococcus</taxon>
    </lineage>
</organism>
<gene>
    <name evidence="1" type="ORF">ACFOPQ_01370</name>
</gene>
<keyword evidence="2" id="KW-1185">Reference proteome</keyword>
<dbReference type="RefSeq" id="WP_380075591.1">
    <property type="nucleotide sequence ID" value="NZ_JBHRZF010000011.1"/>
</dbReference>
<name>A0ABV8A1Z4_9DEIO</name>
<reference evidence="2" key="1">
    <citation type="journal article" date="2019" name="Int. J. Syst. Evol. Microbiol.">
        <title>The Global Catalogue of Microorganisms (GCM) 10K type strain sequencing project: providing services to taxonomists for standard genome sequencing and annotation.</title>
        <authorList>
            <consortium name="The Broad Institute Genomics Platform"/>
            <consortium name="The Broad Institute Genome Sequencing Center for Infectious Disease"/>
            <person name="Wu L."/>
            <person name="Ma J."/>
        </authorList>
    </citation>
    <scope>NUCLEOTIDE SEQUENCE [LARGE SCALE GENOMIC DNA]</scope>
    <source>
        <strain evidence="2">CCTCC AB 2013263</strain>
    </source>
</reference>
<evidence type="ECO:0000313" key="1">
    <source>
        <dbReference type="EMBL" id="MFC3859425.1"/>
    </source>
</evidence>
<dbReference type="EMBL" id="JBHRZF010000011">
    <property type="protein sequence ID" value="MFC3859425.1"/>
    <property type="molecule type" value="Genomic_DNA"/>
</dbReference>